<protein>
    <submittedName>
        <fullName evidence="2">Uncharacterized protein</fullName>
    </submittedName>
</protein>
<name>A0ABQ9I629_9NEOP</name>
<dbReference type="EMBL" id="JARBHB010000002">
    <property type="protein sequence ID" value="KAJ8892095.1"/>
    <property type="molecule type" value="Genomic_DNA"/>
</dbReference>
<evidence type="ECO:0000256" key="1">
    <source>
        <dbReference type="SAM" id="MobiDB-lite"/>
    </source>
</evidence>
<evidence type="ECO:0000313" key="3">
    <source>
        <dbReference type="Proteomes" id="UP001159363"/>
    </source>
</evidence>
<sequence>MITDLPPDLPTCLHTYLTSCQPCHKRFVQLGATWSSKEQTSSTLYCKQVESVHSPTGRTRQDKPQVQDTHALHTRVAATFSGDSRCHCDTEGPVLALTARHIDCAGSATGNFSSVHSELDRNTLYNAHAKGKREIPEKSRRPAASSGTIPICENLDVTRLDNNAVSILTKPFGAATCRYENTKRNWSCTFQLRRSSVDGTTINSVATKWREILTSSNGPIAQISRYSLRCPTTEDTNESCRMMPLVCGFPLGFPVSPPFNPAPSSALKTSLLRATQISSFTHLLFLVTNTNGCIPVDVPLQIYVKVTTLRMYNQDRDAPFGFFISSFHVVATGSALRSEAGRDWPGTNVAPNLLLNKPFFVGKYEFANTKLAFALNPVLCPQLRVYTPEAVICGASRVHMLCSQTGRRMGERREAPRSPVAIWIPDIPRCHSGHATTILGSAIFIANKPSLWTTILVLVGSCLSYDYDDNDDDDDDDDDDDVGRRRHQETSVLLLVNSTTKNSMTDGNSSAAYLSSLEVPSSLGRRVWEKGLGEGISNQRTAEGRVD</sequence>
<gene>
    <name evidence="2" type="ORF">PR048_004675</name>
</gene>
<feature type="region of interest" description="Disordered" evidence="1">
    <location>
        <begin position="469"/>
        <end position="489"/>
    </location>
</feature>
<comment type="caution">
    <text evidence="2">The sequence shown here is derived from an EMBL/GenBank/DDBJ whole genome shotgun (WGS) entry which is preliminary data.</text>
</comment>
<dbReference type="Proteomes" id="UP001159363">
    <property type="component" value="Chromosome 2"/>
</dbReference>
<keyword evidence="3" id="KW-1185">Reference proteome</keyword>
<evidence type="ECO:0000313" key="2">
    <source>
        <dbReference type="EMBL" id="KAJ8892095.1"/>
    </source>
</evidence>
<reference evidence="2 3" key="1">
    <citation type="submission" date="2023-02" db="EMBL/GenBank/DDBJ databases">
        <title>LHISI_Scaffold_Assembly.</title>
        <authorList>
            <person name="Stuart O.P."/>
            <person name="Cleave R."/>
            <person name="Magrath M.J.L."/>
            <person name="Mikheyev A.S."/>
        </authorList>
    </citation>
    <scope>NUCLEOTIDE SEQUENCE [LARGE SCALE GENOMIC DNA]</scope>
    <source>
        <strain evidence="2">Daus_M_001</strain>
        <tissue evidence="2">Leg muscle</tissue>
    </source>
</reference>
<accession>A0ABQ9I629</accession>
<feature type="compositionally biased region" description="Acidic residues" evidence="1">
    <location>
        <begin position="469"/>
        <end position="481"/>
    </location>
</feature>
<organism evidence="2 3">
    <name type="scientific">Dryococelus australis</name>
    <dbReference type="NCBI Taxonomy" id="614101"/>
    <lineage>
        <taxon>Eukaryota</taxon>
        <taxon>Metazoa</taxon>
        <taxon>Ecdysozoa</taxon>
        <taxon>Arthropoda</taxon>
        <taxon>Hexapoda</taxon>
        <taxon>Insecta</taxon>
        <taxon>Pterygota</taxon>
        <taxon>Neoptera</taxon>
        <taxon>Polyneoptera</taxon>
        <taxon>Phasmatodea</taxon>
        <taxon>Verophasmatodea</taxon>
        <taxon>Anareolatae</taxon>
        <taxon>Phasmatidae</taxon>
        <taxon>Eurycanthinae</taxon>
        <taxon>Dryococelus</taxon>
    </lineage>
</organism>
<proteinExistence type="predicted"/>